<dbReference type="GO" id="GO:0030288">
    <property type="term" value="C:outer membrane-bounded periplasmic space"/>
    <property type="evidence" value="ECO:0007669"/>
    <property type="project" value="TreeGrafter"/>
</dbReference>
<dbReference type="GO" id="GO:0030976">
    <property type="term" value="F:thiamine pyrophosphate binding"/>
    <property type="evidence" value="ECO:0007669"/>
    <property type="project" value="TreeGrafter"/>
</dbReference>
<dbReference type="EMBL" id="AP019822">
    <property type="protein sequence ID" value="BBM37190.1"/>
    <property type="molecule type" value="Genomic_DNA"/>
</dbReference>
<dbReference type="Pfam" id="PF13343">
    <property type="entry name" value="SBP_bac_6"/>
    <property type="match status" value="1"/>
</dbReference>
<proteinExistence type="predicted"/>
<evidence type="ECO:0000256" key="1">
    <source>
        <dbReference type="ARBA" id="ARBA00022729"/>
    </source>
</evidence>
<dbReference type="PIRSF" id="PIRSF002825">
    <property type="entry name" value="CfbpA"/>
    <property type="match status" value="1"/>
</dbReference>
<evidence type="ECO:0000313" key="4">
    <source>
        <dbReference type="Proteomes" id="UP000321606"/>
    </source>
</evidence>
<dbReference type="AlphaFoldDB" id="A0A510JD08"/>
<evidence type="ECO:0000256" key="2">
    <source>
        <dbReference type="SAM" id="SignalP"/>
    </source>
</evidence>
<dbReference type="KEGG" id="lgo:JCM16774_2149"/>
<dbReference type="PROSITE" id="PS51257">
    <property type="entry name" value="PROKAR_LIPOPROTEIN"/>
    <property type="match status" value="1"/>
</dbReference>
<dbReference type="Gene3D" id="3.40.190.10">
    <property type="entry name" value="Periplasmic binding protein-like II"/>
    <property type="match status" value="2"/>
</dbReference>
<dbReference type="GO" id="GO:0015888">
    <property type="term" value="P:thiamine transport"/>
    <property type="evidence" value="ECO:0007669"/>
    <property type="project" value="TreeGrafter"/>
</dbReference>
<accession>A0A510JD08</accession>
<dbReference type="STRING" id="714315.GCA_000516535_02144"/>
<feature type="chain" id="PRO_5021999692" evidence="2">
    <location>
        <begin position="26"/>
        <end position="345"/>
    </location>
</feature>
<sequence length="345" mass="38110">MSKMFKRTMLLAMLVIGFLISCQKSNDTKETKKDGAESASKGTLKVIAAYDAKEKIFEEFTKKTGIKVEFLDISSGEVLSKLNAENGKIGADVWFGGGADSFIVAGEKGYLENYVSPEEKAMDQRFIGNEYWTGVSIVTAGFLVNTDVLQKKDIPEPKSWADLKNPKYKDELIMADPAISGTNYAVVYNILQSMGEEAGWAYLESIKDNIPFYAQRGSEPTAKVKNAEMAVGIIPLGGDTYKMEQEFKVKNIIPSDGLPWVPAGMAIFKNAENKDAAKAFVDWALSKEGQGFLKTAAPRMMVRSDVTPPAELKGMTPDKLMKMDINGMGTRRDEILKLWKEKMGK</sequence>
<feature type="signal peptide" evidence="2">
    <location>
        <begin position="1"/>
        <end position="25"/>
    </location>
</feature>
<name>A0A510JD08_9FUSO</name>
<dbReference type="PANTHER" id="PTHR30006">
    <property type="entry name" value="THIAMINE-BINDING PERIPLASMIC PROTEIN-RELATED"/>
    <property type="match status" value="1"/>
</dbReference>
<keyword evidence="1 2" id="KW-0732">Signal</keyword>
<protein>
    <submittedName>
        <fullName evidence="3">ABC transporter, solute-binding protein</fullName>
    </submittedName>
</protein>
<dbReference type="CDD" id="cd13544">
    <property type="entry name" value="PBP2_Fbp_like_1"/>
    <property type="match status" value="1"/>
</dbReference>
<organism evidence="3 4">
    <name type="scientific">Pseudoleptotrichia goodfellowii</name>
    <dbReference type="NCBI Taxonomy" id="157692"/>
    <lineage>
        <taxon>Bacteria</taxon>
        <taxon>Fusobacteriati</taxon>
        <taxon>Fusobacteriota</taxon>
        <taxon>Fusobacteriia</taxon>
        <taxon>Fusobacteriales</taxon>
        <taxon>Leptotrichiaceae</taxon>
        <taxon>Pseudoleptotrichia</taxon>
    </lineage>
</organism>
<dbReference type="PANTHER" id="PTHR30006:SF2">
    <property type="entry name" value="ABC TRANSPORTER SUBSTRATE-BINDING PROTEIN"/>
    <property type="match status" value="1"/>
</dbReference>
<dbReference type="GO" id="GO:0030975">
    <property type="term" value="F:thiamine binding"/>
    <property type="evidence" value="ECO:0007669"/>
    <property type="project" value="TreeGrafter"/>
</dbReference>
<dbReference type="RefSeq" id="WP_026738284.1">
    <property type="nucleotide sequence ID" value="NZ_AP019822.1"/>
</dbReference>
<reference evidence="3 4" key="1">
    <citation type="submission" date="2019-07" db="EMBL/GenBank/DDBJ databases">
        <title>Complete Genome Sequence of Leptotrichia goodfellowii Strain JCM 16774.</title>
        <authorList>
            <person name="Watanabe S."/>
            <person name="Cui L."/>
        </authorList>
    </citation>
    <scope>NUCLEOTIDE SEQUENCE [LARGE SCALE GENOMIC DNA]</scope>
    <source>
        <strain evidence="3 4">JCM16774</strain>
    </source>
</reference>
<gene>
    <name evidence="3" type="ORF">JCM16774_2149</name>
</gene>
<dbReference type="Proteomes" id="UP000321606">
    <property type="component" value="Chromosome"/>
</dbReference>
<dbReference type="SUPFAM" id="SSF53850">
    <property type="entry name" value="Periplasmic binding protein-like II"/>
    <property type="match status" value="1"/>
</dbReference>
<evidence type="ECO:0000313" key="3">
    <source>
        <dbReference type="EMBL" id="BBM37190.1"/>
    </source>
</evidence>
<dbReference type="InterPro" id="IPR026045">
    <property type="entry name" value="Ferric-bd"/>
</dbReference>